<evidence type="ECO:0000313" key="1">
    <source>
        <dbReference type="EMBL" id="PSV87790.1"/>
    </source>
</evidence>
<evidence type="ECO:0000313" key="2">
    <source>
        <dbReference type="Proteomes" id="UP000240410"/>
    </source>
</evidence>
<proteinExistence type="predicted"/>
<dbReference type="Proteomes" id="UP000240410">
    <property type="component" value="Unassembled WGS sequence"/>
</dbReference>
<dbReference type="AlphaFoldDB" id="A0A2T3M6V6"/>
<dbReference type="RefSeq" id="WP_045069056.1">
    <property type="nucleotide sequence ID" value="NZ_JZSL01000009.1"/>
</dbReference>
<gene>
    <name evidence="1" type="ORF">CTM89_16265</name>
</gene>
<reference evidence="1 2" key="1">
    <citation type="submission" date="2018-03" db="EMBL/GenBank/DDBJ databases">
        <title>Whole genome sequencing of Histamine producing bacteria.</title>
        <authorList>
            <person name="Butler K."/>
        </authorList>
    </citation>
    <scope>NUCLEOTIDE SEQUENCE [LARGE SCALE GENOMIC DNA]</scope>
    <source>
        <strain evidence="1 2">ATCC 33979</strain>
    </source>
</reference>
<sequence>MPRAKGINSFTDLYERAVGIRDNSFLSSFILGHLMTEYLLVKIAELKQPTLTKLIETLNHERLVELVFGLGELDEPMKETLLAINTMRNKLAHRISYTPSIIEYKNIVLLAQNSFSDMTDGFMQTLEEIEGKSSLDECDEFIFHEMFMQISYNLHELYIDLGGDWDIFHENT</sequence>
<comment type="caution">
    <text evidence="1">The sequence shown here is derived from an EMBL/GenBank/DDBJ whole genome shotgun (WGS) entry which is preliminary data.</text>
</comment>
<accession>A0A2T3M6V6</accession>
<dbReference type="EMBL" id="PYOJ01000023">
    <property type="protein sequence ID" value="PSV87790.1"/>
    <property type="molecule type" value="Genomic_DNA"/>
</dbReference>
<name>A0A2T3M6V6_PHOLE</name>
<protein>
    <recommendedName>
        <fullName evidence="3">DUF4145 domain-containing protein</fullName>
    </recommendedName>
</protein>
<organism evidence="1 2">
    <name type="scientific">Photobacterium leiognathi</name>
    <dbReference type="NCBI Taxonomy" id="553611"/>
    <lineage>
        <taxon>Bacteria</taxon>
        <taxon>Pseudomonadati</taxon>
        <taxon>Pseudomonadota</taxon>
        <taxon>Gammaproteobacteria</taxon>
        <taxon>Vibrionales</taxon>
        <taxon>Vibrionaceae</taxon>
        <taxon>Photobacterium</taxon>
    </lineage>
</organism>
<evidence type="ECO:0008006" key="3">
    <source>
        <dbReference type="Google" id="ProtNLM"/>
    </source>
</evidence>